<evidence type="ECO:0000256" key="2">
    <source>
        <dbReference type="ARBA" id="ARBA00022679"/>
    </source>
</evidence>
<protein>
    <recommendedName>
        <fullName evidence="6">3-keto-5-aminohexanoate cleavage enzyme</fullName>
    </recommendedName>
</protein>
<dbReference type="GO" id="GO:0046872">
    <property type="term" value="F:metal ion binding"/>
    <property type="evidence" value="ECO:0007669"/>
    <property type="project" value="UniProtKB-KW"/>
</dbReference>
<keyword evidence="3" id="KW-0479">Metal-binding</keyword>
<sequence>SPLKQTADRLFGPENYKWSVIGAGYPAEFNLATLSIMMGGHVRVGLEDNIYVRKGVLAKSNAELVEKVVRIARELEREIATPDEAREILGLKGKDKVNY</sequence>
<dbReference type="InterPro" id="IPR008567">
    <property type="entry name" value="BKACE"/>
</dbReference>
<dbReference type="Pfam" id="PF05853">
    <property type="entry name" value="BKACE"/>
    <property type="match status" value="1"/>
</dbReference>
<evidence type="ECO:0000256" key="3">
    <source>
        <dbReference type="ARBA" id="ARBA00022723"/>
    </source>
</evidence>
<evidence type="ECO:0000313" key="5">
    <source>
        <dbReference type="EMBL" id="GAF74363.1"/>
    </source>
</evidence>
<dbReference type="GO" id="GO:0043720">
    <property type="term" value="F:3-keto-5-aminohexanoate cleavage activity"/>
    <property type="evidence" value="ECO:0007669"/>
    <property type="project" value="InterPro"/>
</dbReference>
<organism evidence="5">
    <name type="scientific">marine sediment metagenome</name>
    <dbReference type="NCBI Taxonomy" id="412755"/>
    <lineage>
        <taxon>unclassified sequences</taxon>
        <taxon>metagenomes</taxon>
        <taxon>ecological metagenomes</taxon>
    </lineage>
</organism>
<name>X0S003_9ZZZZ</name>
<reference evidence="5" key="1">
    <citation type="journal article" date="2014" name="Front. Microbiol.">
        <title>High frequency of phylogenetically diverse reductive dehalogenase-homologous genes in deep subseafloor sedimentary metagenomes.</title>
        <authorList>
            <person name="Kawai M."/>
            <person name="Futagami T."/>
            <person name="Toyoda A."/>
            <person name="Takaki Y."/>
            <person name="Nishi S."/>
            <person name="Hori S."/>
            <person name="Arai W."/>
            <person name="Tsubouchi T."/>
            <person name="Morono Y."/>
            <person name="Uchiyama I."/>
            <person name="Ito T."/>
            <person name="Fujiyama A."/>
            <person name="Inagaki F."/>
            <person name="Takami H."/>
        </authorList>
    </citation>
    <scope>NUCLEOTIDE SEQUENCE</scope>
    <source>
        <strain evidence="5">Expedition CK06-06</strain>
    </source>
</reference>
<evidence type="ECO:0008006" key="6">
    <source>
        <dbReference type="Google" id="ProtNLM"/>
    </source>
</evidence>
<evidence type="ECO:0000256" key="4">
    <source>
        <dbReference type="ARBA" id="ARBA00022833"/>
    </source>
</evidence>
<feature type="non-terminal residue" evidence="5">
    <location>
        <position position="1"/>
    </location>
</feature>
<dbReference type="InterPro" id="IPR013785">
    <property type="entry name" value="Aldolase_TIM"/>
</dbReference>
<dbReference type="PANTHER" id="PTHR37418:SF2">
    <property type="entry name" value="3-KETO-5-AMINOHEXANOATE CLEAVAGE ENZYME"/>
    <property type="match status" value="1"/>
</dbReference>
<keyword evidence="2" id="KW-0808">Transferase</keyword>
<dbReference type="PANTHER" id="PTHR37418">
    <property type="entry name" value="3-KETO-5-AMINOHEXANOATE CLEAVAGE ENZYME-RELATED"/>
    <property type="match status" value="1"/>
</dbReference>
<dbReference type="AlphaFoldDB" id="X0S003"/>
<dbReference type="EMBL" id="BARS01001633">
    <property type="protein sequence ID" value="GAF74363.1"/>
    <property type="molecule type" value="Genomic_DNA"/>
</dbReference>
<gene>
    <name evidence="5" type="ORF">S01H1_03091</name>
</gene>
<comment type="caution">
    <text evidence="5">The sequence shown here is derived from an EMBL/GenBank/DDBJ whole genome shotgun (WGS) entry which is preliminary data.</text>
</comment>
<evidence type="ECO:0000256" key="1">
    <source>
        <dbReference type="ARBA" id="ARBA00001947"/>
    </source>
</evidence>
<dbReference type="Gene3D" id="3.20.20.70">
    <property type="entry name" value="Aldolase class I"/>
    <property type="match status" value="1"/>
</dbReference>
<proteinExistence type="predicted"/>
<accession>X0S003</accession>
<keyword evidence="4" id="KW-0862">Zinc</keyword>
<comment type="cofactor">
    <cofactor evidence="1">
        <name>Zn(2+)</name>
        <dbReference type="ChEBI" id="CHEBI:29105"/>
    </cofactor>
</comment>